<sequence>MLQTTDDVGKGGAPAPVPARPHGPCCPIPGGRNINLVAFPASAARPLSFFPQPAPSNTLAQLASRSISFAITHDSTDASETHNDKDHSHSFDSIAEISR</sequence>
<keyword evidence="3" id="KW-1185">Reference proteome</keyword>
<protein>
    <submittedName>
        <fullName evidence="2">Uncharacterized protein</fullName>
    </submittedName>
</protein>
<name>A0ABR4F0U2_9PEZI</name>
<comment type="caution">
    <text evidence="2">The sequence shown here is derived from an EMBL/GenBank/DDBJ whole genome shotgun (WGS) entry which is preliminary data.</text>
</comment>
<dbReference type="Proteomes" id="UP001600888">
    <property type="component" value="Unassembled WGS sequence"/>
</dbReference>
<proteinExistence type="predicted"/>
<evidence type="ECO:0000313" key="3">
    <source>
        <dbReference type="Proteomes" id="UP001600888"/>
    </source>
</evidence>
<gene>
    <name evidence="2" type="ORF">FJTKL_04358</name>
</gene>
<feature type="compositionally biased region" description="Basic and acidic residues" evidence="1">
    <location>
        <begin position="74"/>
        <end position="90"/>
    </location>
</feature>
<organism evidence="2 3">
    <name type="scientific">Diaporthe vaccinii</name>
    <dbReference type="NCBI Taxonomy" id="105482"/>
    <lineage>
        <taxon>Eukaryota</taxon>
        <taxon>Fungi</taxon>
        <taxon>Dikarya</taxon>
        <taxon>Ascomycota</taxon>
        <taxon>Pezizomycotina</taxon>
        <taxon>Sordariomycetes</taxon>
        <taxon>Sordariomycetidae</taxon>
        <taxon>Diaporthales</taxon>
        <taxon>Diaporthaceae</taxon>
        <taxon>Diaporthe</taxon>
        <taxon>Diaporthe eres species complex</taxon>
    </lineage>
</organism>
<evidence type="ECO:0000256" key="1">
    <source>
        <dbReference type="SAM" id="MobiDB-lite"/>
    </source>
</evidence>
<evidence type="ECO:0000313" key="2">
    <source>
        <dbReference type="EMBL" id="KAL2288306.1"/>
    </source>
</evidence>
<accession>A0ABR4F0U2</accession>
<reference evidence="2 3" key="1">
    <citation type="submission" date="2024-03" db="EMBL/GenBank/DDBJ databases">
        <title>A high-quality draft genome sequence of Diaporthe vaccinii, a causative agent of upright dieback and viscid rot disease in cranberry plants.</title>
        <authorList>
            <person name="Sarrasin M."/>
            <person name="Lang B.F."/>
            <person name="Burger G."/>
        </authorList>
    </citation>
    <scope>NUCLEOTIDE SEQUENCE [LARGE SCALE GENOMIC DNA]</scope>
    <source>
        <strain evidence="2 3">IS7</strain>
    </source>
</reference>
<feature type="region of interest" description="Disordered" evidence="1">
    <location>
        <begin position="74"/>
        <end position="99"/>
    </location>
</feature>
<feature type="compositionally biased region" description="Pro residues" evidence="1">
    <location>
        <begin position="15"/>
        <end position="26"/>
    </location>
</feature>
<dbReference type="EMBL" id="JBAWTH010000017">
    <property type="protein sequence ID" value="KAL2288306.1"/>
    <property type="molecule type" value="Genomic_DNA"/>
</dbReference>
<feature type="region of interest" description="Disordered" evidence="1">
    <location>
        <begin position="1"/>
        <end position="26"/>
    </location>
</feature>